<dbReference type="SUPFAM" id="SSF55874">
    <property type="entry name" value="ATPase domain of HSP90 chaperone/DNA topoisomerase II/histidine kinase"/>
    <property type="match status" value="1"/>
</dbReference>
<evidence type="ECO:0000256" key="2">
    <source>
        <dbReference type="ARBA" id="ARBA00004236"/>
    </source>
</evidence>
<dbReference type="InterPro" id="IPR003661">
    <property type="entry name" value="HisK_dim/P_dom"/>
</dbReference>
<dbReference type="Gene3D" id="1.10.287.130">
    <property type="match status" value="1"/>
</dbReference>
<dbReference type="Gene3D" id="3.30.565.10">
    <property type="entry name" value="Histidine kinase-like ATPase, C-terminal domain"/>
    <property type="match status" value="1"/>
</dbReference>
<feature type="domain" description="Histidine kinase" evidence="11">
    <location>
        <begin position="146"/>
        <end position="357"/>
    </location>
</feature>
<reference evidence="14" key="1">
    <citation type="journal article" date="2019" name="Int. J. Syst. Evol. Microbiol.">
        <title>The Global Catalogue of Microorganisms (GCM) 10K type strain sequencing project: providing services to taxonomists for standard genome sequencing and annotation.</title>
        <authorList>
            <consortium name="The Broad Institute Genomics Platform"/>
            <consortium name="The Broad Institute Genome Sequencing Center for Infectious Disease"/>
            <person name="Wu L."/>
            <person name="Ma J."/>
        </authorList>
    </citation>
    <scope>NUCLEOTIDE SEQUENCE [LARGE SCALE GENOMIC DNA]</scope>
    <source>
        <strain evidence="14">JCM 15933</strain>
    </source>
</reference>
<dbReference type="PROSITE" id="PS50109">
    <property type="entry name" value="HIS_KIN"/>
    <property type="match status" value="1"/>
</dbReference>
<dbReference type="CDD" id="cd00082">
    <property type="entry name" value="HisKA"/>
    <property type="match status" value="1"/>
</dbReference>
<comment type="catalytic activity">
    <reaction evidence="1">
        <text>ATP + protein L-histidine = ADP + protein N-phospho-L-histidine.</text>
        <dbReference type="EC" id="2.7.13.3"/>
    </reaction>
</comment>
<dbReference type="PROSITE" id="PS50885">
    <property type="entry name" value="HAMP"/>
    <property type="match status" value="1"/>
</dbReference>
<keyword evidence="9" id="KW-0902">Two-component regulatory system</keyword>
<evidence type="ECO:0000256" key="7">
    <source>
        <dbReference type="ARBA" id="ARBA00022777"/>
    </source>
</evidence>
<protein>
    <recommendedName>
        <fullName evidence="3">histidine kinase</fullName>
        <ecNumber evidence="3">2.7.13.3</ecNumber>
    </recommendedName>
</protein>
<sequence length="357" mass="38026">MTGPAPRRRLRTRLALLHAAFAFGCGVLLLAFVNLPLISTGHTTPVDGSSGAQATSNLGELLRYSAVALVFIAALSVVLGWWIAGRAVRPLQVITSSARAMSADTLAARLRVPAAYQEFAELADTLDDLLRRLHASFTAQRQFIANASHELRTPLTVQRTMLQLTLTDPHATDETLRSACHELLELGEQQEHLIDALLTLATGYQPIDRWERFDLAEVTRTVVLDHGAEAERRGVRVHTVLAAAPVLGDPRLAASLVTNLVGNALRHNVPDGTVEVATSPTGRLTVGNTGPPIPAAEIGRLFQPFQRHGTDRTGDTDGHGLGLAIVAAIAQAHHASLAACPGPEGGLHITVDFPPAP</sequence>
<evidence type="ECO:0000256" key="10">
    <source>
        <dbReference type="SAM" id="Phobius"/>
    </source>
</evidence>
<dbReference type="EMBL" id="BAAAQD010000025">
    <property type="protein sequence ID" value="GAA1556635.1"/>
    <property type="molecule type" value="Genomic_DNA"/>
</dbReference>
<dbReference type="Pfam" id="PF02518">
    <property type="entry name" value="HATPase_c"/>
    <property type="match status" value="1"/>
</dbReference>
<keyword evidence="4" id="KW-0597">Phosphoprotein</keyword>
<dbReference type="Gene3D" id="6.10.340.10">
    <property type="match status" value="1"/>
</dbReference>
<evidence type="ECO:0000313" key="14">
    <source>
        <dbReference type="Proteomes" id="UP001501470"/>
    </source>
</evidence>
<dbReference type="Pfam" id="PF00672">
    <property type="entry name" value="HAMP"/>
    <property type="match status" value="1"/>
</dbReference>
<organism evidence="13 14">
    <name type="scientific">Dactylosporangium maewongense</name>
    <dbReference type="NCBI Taxonomy" id="634393"/>
    <lineage>
        <taxon>Bacteria</taxon>
        <taxon>Bacillati</taxon>
        <taxon>Actinomycetota</taxon>
        <taxon>Actinomycetes</taxon>
        <taxon>Micromonosporales</taxon>
        <taxon>Micromonosporaceae</taxon>
        <taxon>Dactylosporangium</taxon>
    </lineage>
</organism>
<keyword evidence="7" id="KW-0418">Kinase</keyword>
<dbReference type="Pfam" id="PF00512">
    <property type="entry name" value="HisKA"/>
    <property type="match status" value="1"/>
</dbReference>
<evidence type="ECO:0000256" key="4">
    <source>
        <dbReference type="ARBA" id="ARBA00022553"/>
    </source>
</evidence>
<dbReference type="InterPro" id="IPR050428">
    <property type="entry name" value="TCS_sensor_his_kinase"/>
</dbReference>
<evidence type="ECO:0000256" key="8">
    <source>
        <dbReference type="ARBA" id="ARBA00022989"/>
    </source>
</evidence>
<dbReference type="PANTHER" id="PTHR45436">
    <property type="entry name" value="SENSOR HISTIDINE KINASE YKOH"/>
    <property type="match status" value="1"/>
</dbReference>
<keyword evidence="10" id="KW-0472">Membrane</keyword>
<dbReference type="RefSeq" id="WP_344510783.1">
    <property type="nucleotide sequence ID" value="NZ_BAAAQD010000025.1"/>
</dbReference>
<accession>A0ABP4NBT0</accession>
<feature type="domain" description="HAMP" evidence="12">
    <location>
        <begin position="85"/>
        <end position="138"/>
    </location>
</feature>
<dbReference type="GO" id="GO:0005524">
    <property type="term" value="F:ATP binding"/>
    <property type="evidence" value="ECO:0007669"/>
    <property type="project" value="UniProtKB-KW"/>
</dbReference>
<keyword evidence="14" id="KW-1185">Reference proteome</keyword>
<dbReference type="InterPro" id="IPR003660">
    <property type="entry name" value="HAMP_dom"/>
</dbReference>
<dbReference type="InterPro" id="IPR005467">
    <property type="entry name" value="His_kinase_dom"/>
</dbReference>
<comment type="subcellular location">
    <subcellularLocation>
        <location evidence="2">Cell membrane</location>
    </subcellularLocation>
</comment>
<dbReference type="SUPFAM" id="SSF47384">
    <property type="entry name" value="Homodimeric domain of signal transducing histidine kinase"/>
    <property type="match status" value="1"/>
</dbReference>
<keyword evidence="6 10" id="KW-0812">Transmembrane</keyword>
<keyword evidence="8 10" id="KW-1133">Transmembrane helix</keyword>
<comment type="caution">
    <text evidence="13">The sequence shown here is derived from an EMBL/GenBank/DDBJ whole genome shotgun (WGS) entry which is preliminary data.</text>
</comment>
<evidence type="ECO:0000259" key="12">
    <source>
        <dbReference type="PROSITE" id="PS50885"/>
    </source>
</evidence>
<name>A0ABP4NBT0_9ACTN</name>
<dbReference type="InterPro" id="IPR003594">
    <property type="entry name" value="HATPase_dom"/>
</dbReference>
<evidence type="ECO:0000313" key="13">
    <source>
        <dbReference type="EMBL" id="GAA1556635.1"/>
    </source>
</evidence>
<feature type="transmembrane region" description="Helical" evidence="10">
    <location>
        <begin position="61"/>
        <end position="84"/>
    </location>
</feature>
<keyword evidence="13" id="KW-0067">ATP-binding</keyword>
<dbReference type="EC" id="2.7.13.3" evidence="3"/>
<dbReference type="PROSITE" id="PS51257">
    <property type="entry name" value="PROKAR_LIPOPROTEIN"/>
    <property type="match status" value="1"/>
</dbReference>
<evidence type="ECO:0000256" key="6">
    <source>
        <dbReference type="ARBA" id="ARBA00022692"/>
    </source>
</evidence>
<evidence type="ECO:0000256" key="1">
    <source>
        <dbReference type="ARBA" id="ARBA00000085"/>
    </source>
</evidence>
<dbReference type="InterPro" id="IPR036097">
    <property type="entry name" value="HisK_dim/P_sf"/>
</dbReference>
<dbReference type="SMART" id="SM00388">
    <property type="entry name" value="HisKA"/>
    <property type="match status" value="1"/>
</dbReference>
<evidence type="ECO:0000256" key="3">
    <source>
        <dbReference type="ARBA" id="ARBA00012438"/>
    </source>
</evidence>
<gene>
    <name evidence="13" type="ORF">GCM10009827_092000</name>
</gene>
<dbReference type="SMART" id="SM00304">
    <property type="entry name" value="HAMP"/>
    <property type="match status" value="1"/>
</dbReference>
<dbReference type="Proteomes" id="UP001501470">
    <property type="component" value="Unassembled WGS sequence"/>
</dbReference>
<keyword evidence="5" id="KW-0808">Transferase</keyword>
<proteinExistence type="predicted"/>
<keyword evidence="13" id="KW-0547">Nucleotide-binding</keyword>
<evidence type="ECO:0000256" key="5">
    <source>
        <dbReference type="ARBA" id="ARBA00022679"/>
    </source>
</evidence>
<dbReference type="InterPro" id="IPR036890">
    <property type="entry name" value="HATPase_C_sf"/>
</dbReference>
<dbReference type="SMART" id="SM00387">
    <property type="entry name" value="HATPase_c"/>
    <property type="match status" value="1"/>
</dbReference>
<evidence type="ECO:0000256" key="9">
    <source>
        <dbReference type="ARBA" id="ARBA00023012"/>
    </source>
</evidence>
<evidence type="ECO:0000259" key="11">
    <source>
        <dbReference type="PROSITE" id="PS50109"/>
    </source>
</evidence>
<dbReference type="PANTHER" id="PTHR45436:SF5">
    <property type="entry name" value="SENSOR HISTIDINE KINASE TRCS"/>
    <property type="match status" value="1"/>
</dbReference>